<dbReference type="SUPFAM" id="SSF82199">
    <property type="entry name" value="SET domain"/>
    <property type="match status" value="1"/>
</dbReference>
<gene>
    <name evidence="3" type="ORF">K435DRAFT_772482</name>
</gene>
<dbReference type="EMBL" id="ML179037">
    <property type="protein sequence ID" value="THV07612.1"/>
    <property type="molecule type" value="Genomic_DNA"/>
</dbReference>
<evidence type="ECO:0000256" key="1">
    <source>
        <dbReference type="SAM" id="MobiDB-lite"/>
    </source>
</evidence>
<dbReference type="PROSITE" id="PS50280">
    <property type="entry name" value="SET"/>
    <property type="match status" value="1"/>
</dbReference>
<accession>A0A4S8MWW5</accession>
<name>A0A4S8MWW5_DENBC</name>
<evidence type="ECO:0000313" key="4">
    <source>
        <dbReference type="Proteomes" id="UP000297245"/>
    </source>
</evidence>
<dbReference type="Proteomes" id="UP000297245">
    <property type="component" value="Unassembled WGS sequence"/>
</dbReference>
<feature type="domain" description="SET" evidence="2">
    <location>
        <begin position="127"/>
        <end position="302"/>
    </location>
</feature>
<dbReference type="AlphaFoldDB" id="A0A4S8MWW5"/>
<dbReference type="Gene3D" id="2.170.270.10">
    <property type="entry name" value="SET domain"/>
    <property type="match status" value="1"/>
</dbReference>
<dbReference type="Pfam" id="PF00856">
    <property type="entry name" value="SET"/>
    <property type="match status" value="1"/>
</dbReference>
<dbReference type="InterPro" id="IPR001214">
    <property type="entry name" value="SET_dom"/>
</dbReference>
<sequence length="497" mass="55348">MKRGFLKKSNALDKTSTQSSSVVPGPRLFIDLKAQSKEAGGLQRGKVDVDGYEHVGQEQREMDASFVEYPEDVWVTTTQPAQRVDATLADVPDGWAECFISGAAKRAILSVPGFPEAIPRPDPARPLPYTIAESPGKGTGMFAARDIEWGELILAERPMLVIPTTFRAVGGIICPPDFTKDQVQQAYMNAIESTMETLVNRMPMEYQEAYKKLWNCHENDGSGPLFGIARTNGFGIGDYDEPTDPAFPDTKNGYSGTFKNLSRINHSCRPNVDRDWDSPTFSLQIRASKPIKKGEEITITYIGNLTDPASARQRELASYGFTCACEACSNPEVSDPRSKEIKELLKPPMLIFNPMNMGWTNTRTGKVAGTSMRGLTDNRKDFEDWMSSMTNDFGRNTIESSIKGIKLMEEEGLDGTSEYGEMLGRVKGGCNTMNMGSKGKNFDQEIDKLVKKHEQYEKYFKSARNASSRKEQSKDGRKEDLVMSSLLTQMQMMNVRV</sequence>
<proteinExistence type="predicted"/>
<protein>
    <submittedName>
        <fullName evidence="3">SET domain-containing protein</fullName>
    </submittedName>
</protein>
<feature type="compositionally biased region" description="Basic and acidic residues" evidence="1">
    <location>
        <begin position="468"/>
        <end position="481"/>
    </location>
</feature>
<dbReference type="CDD" id="cd20071">
    <property type="entry name" value="SET_SMYD"/>
    <property type="match status" value="1"/>
</dbReference>
<feature type="region of interest" description="Disordered" evidence="1">
    <location>
        <begin position="1"/>
        <end position="22"/>
    </location>
</feature>
<evidence type="ECO:0000259" key="2">
    <source>
        <dbReference type="PROSITE" id="PS50280"/>
    </source>
</evidence>
<organism evidence="3 4">
    <name type="scientific">Dendrothele bispora (strain CBS 962.96)</name>
    <dbReference type="NCBI Taxonomy" id="1314807"/>
    <lineage>
        <taxon>Eukaryota</taxon>
        <taxon>Fungi</taxon>
        <taxon>Dikarya</taxon>
        <taxon>Basidiomycota</taxon>
        <taxon>Agaricomycotina</taxon>
        <taxon>Agaricomycetes</taxon>
        <taxon>Agaricomycetidae</taxon>
        <taxon>Agaricales</taxon>
        <taxon>Agaricales incertae sedis</taxon>
        <taxon>Dendrothele</taxon>
    </lineage>
</organism>
<feature type="compositionally biased region" description="Polar residues" evidence="1">
    <location>
        <begin position="12"/>
        <end position="22"/>
    </location>
</feature>
<dbReference type="SMART" id="SM00317">
    <property type="entry name" value="SET"/>
    <property type="match status" value="1"/>
</dbReference>
<dbReference type="InterPro" id="IPR046341">
    <property type="entry name" value="SET_dom_sf"/>
</dbReference>
<dbReference type="InterPro" id="IPR053185">
    <property type="entry name" value="SET_domain_protein"/>
</dbReference>
<dbReference type="PANTHER" id="PTHR47332:SF4">
    <property type="entry name" value="SET DOMAIN-CONTAINING PROTEIN 5"/>
    <property type="match status" value="1"/>
</dbReference>
<dbReference type="PANTHER" id="PTHR47332">
    <property type="entry name" value="SET DOMAIN-CONTAINING PROTEIN 5"/>
    <property type="match status" value="1"/>
</dbReference>
<reference evidence="3 4" key="1">
    <citation type="journal article" date="2019" name="Nat. Ecol. Evol.">
        <title>Megaphylogeny resolves global patterns of mushroom evolution.</title>
        <authorList>
            <person name="Varga T."/>
            <person name="Krizsan K."/>
            <person name="Foldi C."/>
            <person name="Dima B."/>
            <person name="Sanchez-Garcia M."/>
            <person name="Sanchez-Ramirez S."/>
            <person name="Szollosi G.J."/>
            <person name="Szarkandi J.G."/>
            <person name="Papp V."/>
            <person name="Albert L."/>
            <person name="Andreopoulos W."/>
            <person name="Angelini C."/>
            <person name="Antonin V."/>
            <person name="Barry K.W."/>
            <person name="Bougher N.L."/>
            <person name="Buchanan P."/>
            <person name="Buyck B."/>
            <person name="Bense V."/>
            <person name="Catcheside P."/>
            <person name="Chovatia M."/>
            <person name="Cooper J."/>
            <person name="Damon W."/>
            <person name="Desjardin D."/>
            <person name="Finy P."/>
            <person name="Geml J."/>
            <person name="Haridas S."/>
            <person name="Hughes K."/>
            <person name="Justo A."/>
            <person name="Karasinski D."/>
            <person name="Kautmanova I."/>
            <person name="Kiss B."/>
            <person name="Kocsube S."/>
            <person name="Kotiranta H."/>
            <person name="LaButti K.M."/>
            <person name="Lechner B.E."/>
            <person name="Liimatainen K."/>
            <person name="Lipzen A."/>
            <person name="Lukacs Z."/>
            <person name="Mihaltcheva S."/>
            <person name="Morgado L.N."/>
            <person name="Niskanen T."/>
            <person name="Noordeloos M.E."/>
            <person name="Ohm R.A."/>
            <person name="Ortiz-Santana B."/>
            <person name="Ovrebo C."/>
            <person name="Racz N."/>
            <person name="Riley R."/>
            <person name="Savchenko A."/>
            <person name="Shiryaev A."/>
            <person name="Soop K."/>
            <person name="Spirin V."/>
            <person name="Szebenyi C."/>
            <person name="Tomsovsky M."/>
            <person name="Tulloss R.E."/>
            <person name="Uehling J."/>
            <person name="Grigoriev I.V."/>
            <person name="Vagvolgyi C."/>
            <person name="Papp T."/>
            <person name="Martin F.M."/>
            <person name="Miettinen O."/>
            <person name="Hibbett D.S."/>
            <person name="Nagy L.G."/>
        </authorList>
    </citation>
    <scope>NUCLEOTIDE SEQUENCE [LARGE SCALE GENOMIC DNA]</scope>
    <source>
        <strain evidence="3 4">CBS 962.96</strain>
    </source>
</reference>
<feature type="region of interest" description="Disordered" evidence="1">
    <location>
        <begin position="461"/>
        <end position="481"/>
    </location>
</feature>
<dbReference type="OrthoDB" id="5945798at2759"/>
<keyword evidence="4" id="KW-1185">Reference proteome</keyword>
<evidence type="ECO:0000313" key="3">
    <source>
        <dbReference type="EMBL" id="THV07612.1"/>
    </source>
</evidence>